<feature type="transmembrane region" description="Helical" evidence="1">
    <location>
        <begin position="202"/>
        <end position="224"/>
    </location>
</feature>
<dbReference type="EMBL" id="FNQY01000031">
    <property type="protein sequence ID" value="SEA59290.1"/>
    <property type="molecule type" value="Genomic_DNA"/>
</dbReference>
<dbReference type="RefSeq" id="WP_091401039.1">
    <property type="nucleotide sequence ID" value="NZ_FNQY01000031.1"/>
</dbReference>
<keyword evidence="2" id="KW-0732">Signal</keyword>
<feature type="chain" id="PRO_5011690950" evidence="2">
    <location>
        <begin position="19"/>
        <end position="235"/>
    </location>
</feature>
<keyword evidence="1" id="KW-1133">Transmembrane helix</keyword>
<evidence type="ECO:0000313" key="3">
    <source>
        <dbReference type="EMBL" id="SEA59290.1"/>
    </source>
</evidence>
<keyword evidence="1" id="KW-0812">Transmembrane</keyword>
<feature type="signal peptide" evidence="2">
    <location>
        <begin position="1"/>
        <end position="18"/>
    </location>
</feature>
<reference evidence="3 4" key="1">
    <citation type="submission" date="2016-10" db="EMBL/GenBank/DDBJ databases">
        <authorList>
            <person name="de Groot N.N."/>
        </authorList>
    </citation>
    <scope>NUCLEOTIDE SEQUENCE [LARGE SCALE GENOMIC DNA]</scope>
    <source>
        <strain evidence="3 4">Vu-144</strain>
    </source>
</reference>
<dbReference type="Proteomes" id="UP000199041">
    <property type="component" value="Unassembled WGS sequence"/>
</dbReference>
<evidence type="ECO:0000256" key="1">
    <source>
        <dbReference type="SAM" id="Phobius"/>
    </source>
</evidence>
<accession>A0A1H4CG39</accession>
<protein>
    <submittedName>
        <fullName evidence="3">Uncharacterized protein</fullName>
    </submittedName>
</protein>
<keyword evidence="4" id="KW-1185">Reference proteome</keyword>
<proteinExistence type="predicted"/>
<keyword evidence="1" id="KW-0472">Membrane</keyword>
<evidence type="ECO:0000313" key="4">
    <source>
        <dbReference type="Proteomes" id="UP000199041"/>
    </source>
</evidence>
<dbReference type="STRING" id="551991.SAMN05192529_13135"/>
<dbReference type="AlphaFoldDB" id="A0A1H4CG39"/>
<evidence type="ECO:0000256" key="2">
    <source>
        <dbReference type="SAM" id="SignalP"/>
    </source>
</evidence>
<organism evidence="3 4">
    <name type="scientific">Arachidicoccus rhizosphaerae</name>
    <dbReference type="NCBI Taxonomy" id="551991"/>
    <lineage>
        <taxon>Bacteria</taxon>
        <taxon>Pseudomonadati</taxon>
        <taxon>Bacteroidota</taxon>
        <taxon>Chitinophagia</taxon>
        <taxon>Chitinophagales</taxon>
        <taxon>Chitinophagaceae</taxon>
        <taxon>Arachidicoccus</taxon>
    </lineage>
</organism>
<gene>
    <name evidence="3" type="ORF">SAMN05192529_13135</name>
</gene>
<sequence length="235" mass="25915">MKTIKVAALVMVFSFALLVDGCKTHKMAEVTKSADIAVKVDSVYNKQDSVVKDSTATKSEVKQQSKVVEEYSETTITIKAPAVNNFNVPVDLNLDSTSTLDTLKYSNPKNPKYGMTIYTGKEGKAVAEIETPQGKKSFPNFSSITMSSKKWKKTTTGKIDSAGQQVITKILKNSVDSGRLSVDSTRKEQSHAITQKDSKPSFWGLLAAFWWIPLTLAAVGLVLWKWPSIINIFKK</sequence>
<name>A0A1H4CG39_9BACT</name>